<dbReference type="RefSeq" id="WP_274456908.1">
    <property type="nucleotide sequence ID" value="NZ_CP067097.1"/>
</dbReference>
<dbReference type="EMBL" id="JAUSTP010000034">
    <property type="protein sequence ID" value="MDQ0191214.1"/>
    <property type="molecule type" value="Genomic_DNA"/>
</dbReference>
<gene>
    <name evidence="2" type="ORF">J2S03_003083</name>
</gene>
<accession>A0ABT9XLM2</accession>
<proteinExistence type="predicted"/>
<name>A0ABT9XLM2_9BACL</name>
<reference evidence="2 3" key="1">
    <citation type="submission" date="2023-07" db="EMBL/GenBank/DDBJ databases">
        <title>Genomic Encyclopedia of Type Strains, Phase IV (KMG-IV): sequencing the most valuable type-strain genomes for metagenomic binning, comparative biology and taxonomic classification.</title>
        <authorList>
            <person name="Goeker M."/>
        </authorList>
    </citation>
    <scope>NUCLEOTIDE SEQUENCE [LARGE SCALE GENOMIC DNA]</scope>
    <source>
        <strain evidence="2 3">DSM 4006</strain>
    </source>
</reference>
<evidence type="ECO:0000313" key="2">
    <source>
        <dbReference type="EMBL" id="MDQ0191214.1"/>
    </source>
</evidence>
<keyword evidence="3" id="KW-1185">Reference proteome</keyword>
<evidence type="ECO:0000313" key="3">
    <source>
        <dbReference type="Proteomes" id="UP001232973"/>
    </source>
</evidence>
<feature type="compositionally biased region" description="Polar residues" evidence="1">
    <location>
        <begin position="35"/>
        <end position="47"/>
    </location>
</feature>
<sequence>MLWRPLSGQGEQNVDEILWIDGLTADGAPWDEDIASTSASDNPTSDE</sequence>
<organism evidence="2 3">
    <name type="scientific">Alicyclobacillus cycloheptanicus</name>
    <dbReference type="NCBI Taxonomy" id="1457"/>
    <lineage>
        <taxon>Bacteria</taxon>
        <taxon>Bacillati</taxon>
        <taxon>Bacillota</taxon>
        <taxon>Bacilli</taxon>
        <taxon>Bacillales</taxon>
        <taxon>Alicyclobacillaceae</taxon>
        <taxon>Alicyclobacillus</taxon>
    </lineage>
</organism>
<evidence type="ECO:0000256" key="1">
    <source>
        <dbReference type="SAM" id="MobiDB-lite"/>
    </source>
</evidence>
<dbReference type="Proteomes" id="UP001232973">
    <property type="component" value="Unassembled WGS sequence"/>
</dbReference>
<protein>
    <submittedName>
        <fullName evidence="2">Uncharacterized protein</fullName>
    </submittedName>
</protein>
<comment type="caution">
    <text evidence="2">The sequence shown here is derived from an EMBL/GenBank/DDBJ whole genome shotgun (WGS) entry which is preliminary data.</text>
</comment>
<feature type="region of interest" description="Disordered" evidence="1">
    <location>
        <begin position="27"/>
        <end position="47"/>
    </location>
</feature>